<dbReference type="GO" id="GO:0005509">
    <property type="term" value="F:calcium ion binding"/>
    <property type="evidence" value="ECO:0007669"/>
    <property type="project" value="InterPro"/>
</dbReference>
<feature type="domain" description="EF-hand" evidence="3">
    <location>
        <begin position="1806"/>
        <end position="1841"/>
    </location>
</feature>
<name>A0A1Q9E0X9_SYMMI</name>
<dbReference type="PANTHER" id="PTHR45982">
    <property type="entry name" value="REGULATOR OF CHROMOSOME CONDENSATION"/>
    <property type="match status" value="1"/>
</dbReference>
<dbReference type="Proteomes" id="UP000186817">
    <property type="component" value="Unassembled WGS sequence"/>
</dbReference>
<evidence type="ECO:0000256" key="1">
    <source>
        <dbReference type="SAM" id="MobiDB-lite"/>
    </source>
</evidence>
<keyword evidence="2" id="KW-0812">Transmembrane</keyword>
<evidence type="ECO:0000313" key="4">
    <source>
        <dbReference type="EMBL" id="OLQ01072.1"/>
    </source>
</evidence>
<feature type="compositionally biased region" description="Basic and acidic residues" evidence="1">
    <location>
        <begin position="610"/>
        <end position="619"/>
    </location>
</feature>
<feature type="compositionally biased region" description="Polar residues" evidence="1">
    <location>
        <begin position="177"/>
        <end position="195"/>
    </location>
</feature>
<protein>
    <submittedName>
        <fullName evidence="4">Putative E3 ubiquitin-protein ligase HERC1</fullName>
    </submittedName>
</protein>
<dbReference type="EMBL" id="LSRX01000306">
    <property type="protein sequence ID" value="OLQ01072.1"/>
    <property type="molecule type" value="Genomic_DNA"/>
</dbReference>
<dbReference type="SUPFAM" id="SSF47473">
    <property type="entry name" value="EF-hand"/>
    <property type="match status" value="1"/>
</dbReference>
<dbReference type="InterPro" id="IPR011992">
    <property type="entry name" value="EF-hand-dom_pair"/>
</dbReference>
<feature type="transmembrane region" description="Helical" evidence="2">
    <location>
        <begin position="1766"/>
        <end position="1786"/>
    </location>
</feature>
<comment type="caution">
    <text evidence="4">The sequence shown here is derived from an EMBL/GenBank/DDBJ whole genome shotgun (WGS) entry which is preliminary data.</text>
</comment>
<feature type="compositionally biased region" description="Basic and acidic residues" evidence="1">
    <location>
        <begin position="72"/>
        <end position="83"/>
    </location>
</feature>
<feature type="region of interest" description="Disordered" evidence="1">
    <location>
        <begin position="130"/>
        <end position="210"/>
    </location>
</feature>
<feature type="region of interest" description="Disordered" evidence="1">
    <location>
        <begin position="791"/>
        <end position="925"/>
    </location>
</feature>
<dbReference type="InterPro" id="IPR009091">
    <property type="entry name" value="RCC1/BLIP-II"/>
</dbReference>
<keyword evidence="2" id="KW-0472">Membrane</keyword>
<feature type="region of interest" description="Disordered" evidence="1">
    <location>
        <begin position="610"/>
        <end position="641"/>
    </location>
</feature>
<feature type="transmembrane region" description="Helical" evidence="2">
    <location>
        <begin position="1689"/>
        <end position="1714"/>
    </location>
</feature>
<feature type="region of interest" description="Disordered" evidence="1">
    <location>
        <begin position="300"/>
        <end position="327"/>
    </location>
</feature>
<organism evidence="4 5">
    <name type="scientific">Symbiodinium microadriaticum</name>
    <name type="common">Dinoflagellate</name>
    <name type="synonym">Zooxanthella microadriatica</name>
    <dbReference type="NCBI Taxonomy" id="2951"/>
    <lineage>
        <taxon>Eukaryota</taxon>
        <taxon>Sar</taxon>
        <taxon>Alveolata</taxon>
        <taxon>Dinophyceae</taxon>
        <taxon>Suessiales</taxon>
        <taxon>Symbiodiniaceae</taxon>
        <taxon>Symbiodinium</taxon>
    </lineage>
</organism>
<dbReference type="SUPFAM" id="SSF50985">
    <property type="entry name" value="RCC1/BLIP-II"/>
    <property type="match status" value="2"/>
</dbReference>
<dbReference type="OrthoDB" id="10479432at2759"/>
<dbReference type="Gene3D" id="2.130.10.30">
    <property type="entry name" value="Regulator of chromosome condensation 1/beta-lactamase-inhibitor protein II"/>
    <property type="match status" value="2"/>
</dbReference>
<gene>
    <name evidence="4" type="primary">HERC1</name>
    <name evidence="4" type="ORF">AK812_SmicGene16210</name>
</gene>
<dbReference type="PROSITE" id="PS50222">
    <property type="entry name" value="EF_HAND_2"/>
    <property type="match status" value="1"/>
</dbReference>
<accession>A0A1Q9E0X9</accession>
<proteinExistence type="predicted"/>
<feature type="region of interest" description="Disordered" evidence="1">
    <location>
        <begin position="1906"/>
        <end position="1927"/>
    </location>
</feature>
<reference evidence="4 5" key="1">
    <citation type="submission" date="2016-02" db="EMBL/GenBank/DDBJ databases">
        <title>Genome analysis of coral dinoflagellate symbionts highlights evolutionary adaptations to a symbiotic lifestyle.</title>
        <authorList>
            <person name="Aranda M."/>
            <person name="Li Y."/>
            <person name="Liew Y.J."/>
            <person name="Baumgarten S."/>
            <person name="Simakov O."/>
            <person name="Wilson M."/>
            <person name="Piel J."/>
            <person name="Ashoor H."/>
            <person name="Bougouffa S."/>
            <person name="Bajic V.B."/>
            <person name="Ryu T."/>
            <person name="Ravasi T."/>
            <person name="Bayer T."/>
            <person name="Micklem G."/>
            <person name="Kim H."/>
            <person name="Bhak J."/>
            <person name="Lajeunesse T.C."/>
            <person name="Voolstra C.R."/>
        </authorList>
    </citation>
    <scope>NUCLEOTIDE SEQUENCE [LARGE SCALE GENOMIC DNA]</scope>
    <source>
        <strain evidence="4 5">CCMP2467</strain>
    </source>
</reference>
<dbReference type="InterPro" id="IPR051553">
    <property type="entry name" value="Ran_GTPase-activating"/>
</dbReference>
<feature type="transmembrane region" description="Helical" evidence="2">
    <location>
        <begin position="363"/>
        <end position="382"/>
    </location>
</feature>
<evidence type="ECO:0000313" key="5">
    <source>
        <dbReference type="Proteomes" id="UP000186817"/>
    </source>
</evidence>
<evidence type="ECO:0000259" key="3">
    <source>
        <dbReference type="PROSITE" id="PS50222"/>
    </source>
</evidence>
<dbReference type="Gene3D" id="1.10.287.70">
    <property type="match status" value="1"/>
</dbReference>
<sequence length="1975" mass="211578">MPCSKRKWKYWVVEQRSGPGPAQAKTRERELVSSQTAAGGVSSFRSLSHSFSDFISNFAPGGDCTNVLETRCSPERRRPDRRGAAQQPRTQEAGAGAGAGAGGQSPDPEPEPGHEDVSVVLYPEDMSIRAQRAPSVASKPTAEAEGGEQRQAAYPWPEDAPVRPSSSPKTQPEEIRQTASSSQSPKHARLTSSGNLRPIGSERRSAAYDADPEDLLDQHVAYYLRHHKDVAAQHSVNRLCPGVYAIDDREVRVEWQHALEPGGQGFLVVVDGPLRQPFADYMEHSENNAEYDVQGRLNAGATSQHATRGAGIGTERTKAGNQEEPDLEDHRLNEELAALAALRAQREKEDLTKAILVSGAIPRSRLCVAHLVIMTIGAATFIPPSSCSTMAKFVAVLPALLAEQAAASAAAAAAEPPVSLRVDPGVAIFCALTFLFGAIAVNIIREFIGGLNKTNELQFNMIRDQLAEIKADIKRNVRKTDAVIFVLAVSLVSVVMFYMPKINADIKSNFVTKTDAVIFVLAVSPTEPGALHAASHPKGPGGTGILSLWGIGGVGGNPSVGGCLLHPVRAAGGAGGATADALLSRAEQAGTTVDREIEEMDRELQRQVAEFRKQQRRDSQPGCEEPSPEAEAPAPCPPSLLEPENAELRELKDLAAKMDEAFPEGEGAAPQPPSAADEAPDAEPEDTEVSEFKNLLDQLDLRLRALQSKEALKLPLDEAEKKRAARIGVDTSLHSIPREKRMSFHDTHKVYSRLEAMKVAKEQALVRERAADYTKDGREVPRELLSKYKKQVALKLDQSGQRRKGERRTSGMENPKPAPPALEPPPAAGTNGQRLPQAPPPGNPPANPPAAAGIPTMPGLPAAHYAWPPPGQGGPTPRMPQTTTGFTGAYQPYGLPAQGQTPGRGDGLPRYPLPPGPSLFTPPSLSPPVGFPPPVLPQSAAVPPSVDQKDQMQKLFEEVLQKQHNALILRLESWLSKLDSKLDELPPRLGPTRRSYNPTRSADINDRGVAGVRLRATFMSITVEVSLLSGKTATVQAGLGERVETLKRRAQVALGGRKGRLLDASGVVLDGRAEITNSRIQNGDSLTLHISSVGIQSSGEAFAAILGDASVVSWGDAANGGDSSAVQAQLQNVQQIQATDGAFAAVCSDGSVVTWGNDRFGGDSSAVQGQLKNVQHIQASVNALAAILGDGSVVTWGNGDCGGDSSAVQDQLKNVQQIQASSAAFAAILGDGSVVTWGSAAFGGDSSSVQGQLKNVQQIQAVARAFAALLGDGSVVTWGRASFGGDSGAVQAQLRNVQWIQGCRGFAAVAGDGSVVTWGNIQASGGAFAAILSDGSVVTWGNAALGGDSSAVQGQLKNVQQIQACRAAFAAVCRDGSVVTWGQPAFGGNSSAVQGQLKNVLQIRASRDGAFAALLGDGCVVTWGHADAGGDSSVVQGQLKNVQQIQASHGAFAAIVGDGSVVSWGNAALGGDSSAVQASFFFFERQEHGSNDPDKVEEKPQRRSIHSEDYELAQSEADRIESMKNLAMASRQTSKTRTKLQSWARKMQQKAAKLANSLAFNVFFGMAGRGGVDQLVEPAFLGIRISGFVKEIRFAGLLDEEMSIRFIATGPKTYFFGHSCVVVPAWVEICMDIASANATEPGTMMMLLMMIVMVLVVVLARTELAMPKVRFVSAFRALVYSVIDTTRLWAMVLLILIIYSFGILFTDAVLYHLFWFDELDDADLKLYFGSVFHSCTTLFRALMNGFDWSVAADALLPLGEFWVQLFHLYIAFCGLAVLNVITGVFVNSAIKTREKDHETLMQNMYKLKDLVGDLWKKLDKAGAGKITITEFERMFEEEDMRAFFGAIEMNAMDAWTLFDSLDADGDHLISFEFKERCLQLHGPARSVDLFVSGSLPGGMESVELKWPETPREKPEERNPLGDSERSVHGRLGFEHSELPKEARSHAGATGTLPFLCAWTDVSLEVGSAALHWIDM</sequence>
<feature type="compositionally biased region" description="Pro residues" evidence="1">
    <location>
        <begin position="816"/>
        <end position="827"/>
    </location>
</feature>
<feature type="transmembrane region" description="Helical" evidence="2">
    <location>
        <begin position="426"/>
        <end position="444"/>
    </location>
</feature>
<feature type="compositionally biased region" description="Acidic residues" evidence="1">
    <location>
        <begin position="678"/>
        <end position="689"/>
    </location>
</feature>
<feature type="transmembrane region" description="Helical" evidence="2">
    <location>
        <begin position="1642"/>
        <end position="1660"/>
    </location>
</feature>
<feature type="compositionally biased region" description="Pro residues" evidence="1">
    <location>
        <begin position="837"/>
        <end position="848"/>
    </location>
</feature>
<dbReference type="PANTHER" id="PTHR45982:SF1">
    <property type="entry name" value="REGULATOR OF CHROMOSOME CONDENSATION"/>
    <property type="match status" value="1"/>
</dbReference>
<feature type="region of interest" description="Disordered" evidence="1">
    <location>
        <begin position="69"/>
        <end position="117"/>
    </location>
</feature>
<keyword evidence="5" id="KW-1185">Reference proteome</keyword>
<feature type="region of interest" description="Disordered" evidence="1">
    <location>
        <begin position="663"/>
        <end position="689"/>
    </location>
</feature>
<evidence type="ECO:0000256" key="2">
    <source>
        <dbReference type="SAM" id="Phobius"/>
    </source>
</evidence>
<feature type="compositionally biased region" description="Low complexity" evidence="1">
    <location>
        <begin position="623"/>
        <end position="633"/>
    </location>
</feature>
<dbReference type="InterPro" id="IPR002048">
    <property type="entry name" value="EF_hand_dom"/>
</dbReference>
<feature type="transmembrane region" description="Helical" evidence="2">
    <location>
        <begin position="482"/>
        <end position="499"/>
    </location>
</feature>
<keyword evidence="2" id="KW-1133">Transmembrane helix</keyword>